<feature type="transmembrane region" description="Helical" evidence="7">
    <location>
        <begin position="249"/>
        <end position="271"/>
    </location>
</feature>
<evidence type="ECO:0000313" key="10">
    <source>
        <dbReference type="Proteomes" id="UP000536835"/>
    </source>
</evidence>
<dbReference type="PANTHER" id="PTHR32322">
    <property type="entry name" value="INNER MEMBRANE TRANSPORTER"/>
    <property type="match status" value="1"/>
</dbReference>
<comment type="similarity">
    <text evidence="2">Belongs to the EamA transporter family.</text>
</comment>
<feature type="transmembrane region" description="Helical" evidence="7">
    <location>
        <begin position="78"/>
        <end position="100"/>
    </location>
</feature>
<comment type="subcellular location">
    <subcellularLocation>
        <location evidence="1">Membrane</location>
        <topology evidence="1">Multi-pass membrane protein</topology>
    </subcellularLocation>
</comment>
<feature type="transmembrane region" description="Helical" evidence="7">
    <location>
        <begin position="221"/>
        <end position="242"/>
    </location>
</feature>
<feature type="transmembrane region" description="Helical" evidence="7">
    <location>
        <begin position="162"/>
        <end position="182"/>
    </location>
</feature>
<feature type="domain" description="EamA" evidence="8">
    <location>
        <begin position="164"/>
        <end position="294"/>
    </location>
</feature>
<feature type="domain" description="EamA" evidence="8">
    <location>
        <begin position="26"/>
        <end position="151"/>
    </location>
</feature>
<feature type="transmembrane region" description="Helical" evidence="7">
    <location>
        <begin position="42"/>
        <end position="62"/>
    </location>
</feature>
<dbReference type="PANTHER" id="PTHR32322:SF2">
    <property type="entry name" value="EAMA DOMAIN-CONTAINING PROTEIN"/>
    <property type="match status" value="1"/>
</dbReference>
<dbReference type="InterPro" id="IPR000620">
    <property type="entry name" value="EamA_dom"/>
</dbReference>
<dbReference type="RefSeq" id="WP_173200611.1">
    <property type="nucleotide sequence ID" value="NZ_JABFCX010000003.1"/>
</dbReference>
<evidence type="ECO:0000256" key="2">
    <source>
        <dbReference type="ARBA" id="ARBA00007362"/>
    </source>
</evidence>
<proteinExistence type="inferred from homology"/>
<evidence type="ECO:0000256" key="7">
    <source>
        <dbReference type="SAM" id="Phobius"/>
    </source>
</evidence>
<dbReference type="SUPFAM" id="SSF103481">
    <property type="entry name" value="Multidrug resistance efflux transporter EmrE"/>
    <property type="match status" value="2"/>
</dbReference>
<dbReference type="EMBL" id="JABFCX010000003">
    <property type="protein sequence ID" value="NNU17310.1"/>
    <property type="molecule type" value="Genomic_DNA"/>
</dbReference>
<feature type="transmembrane region" description="Helical" evidence="7">
    <location>
        <begin position="15"/>
        <end position="36"/>
    </location>
</feature>
<feature type="transmembrane region" description="Helical" evidence="7">
    <location>
        <begin position="194"/>
        <end position="215"/>
    </location>
</feature>
<dbReference type="InterPro" id="IPR037185">
    <property type="entry name" value="EmrE-like"/>
</dbReference>
<dbReference type="Pfam" id="PF00892">
    <property type="entry name" value="EamA"/>
    <property type="match status" value="2"/>
</dbReference>
<evidence type="ECO:0000256" key="5">
    <source>
        <dbReference type="ARBA" id="ARBA00023136"/>
    </source>
</evidence>
<gene>
    <name evidence="9" type="ORF">HK107_13345</name>
</gene>
<keyword evidence="5 7" id="KW-0472">Membrane</keyword>
<feature type="transmembrane region" description="Helical" evidence="7">
    <location>
        <begin position="277"/>
        <end position="294"/>
    </location>
</feature>
<dbReference type="GO" id="GO:0016020">
    <property type="term" value="C:membrane"/>
    <property type="evidence" value="ECO:0007669"/>
    <property type="project" value="UniProtKB-SubCell"/>
</dbReference>
<dbReference type="Proteomes" id="UP000536835">
    <property type="component" value="Unassembled WGS sequence"/>
</dbReference>
<name>A0A7Y3RPB7_9PROT</name>
<feature type="transmembrane region" description="Helical" evidence="7">
    <location>
        <begin position="106"/>
        <end position="126"/>
    </location>
</feature>
<dbReference type="InterPro" id="IPR050638">
    <property type="entry name" value="AA-Vitamin_Transporters"/>
</dbReference>
<dbReference type="AlphaFoldDB" id="A0A7Y3RPB7"/>
<feature type="region of interest" description="Disordered" evidence="6">
    <location>
        <begin position="314"/>
        <end position="335"/>
    </location>
</feature>
<evidence type="ECO:0000259" key="8">
    <source>
        <dbReference type="Pfam" id="PF00892"/>
    </source>
</evidence>
<comment type="caution">
    <text evidence="9">The sequence shown here is derived from an EMBL/GenBank/DDBJ whole genome shotgun (WGS) entry which is preliminary data.</text>
</comment>
<organism evidence="9 10">
    <name type="scientific">Parvularcula mediterranea</name>
    <dbReference type="NCBI Taxonomy" id="2732508"/>
    <lineage>
        <taxon>Bacteria</taxon>
        <taxon>Pseudomonadati</taxon>
        <taxon>Pseudomonadota</taxon>
        <taxon>Alphaproteobacteria</taxon>
        <taxon>Parvularculales</taxon>
        <taxon>Parvularculaceae</taxon>
        <taxon>Parvularcula</taxon>
    </lineage>
</organism>
<keyword evidence="4 7" id="KW-1133">Transmembrane helix</keyword>
<keyword evidence="3 7" id="KW-0812">Transmembrane</keyword>
<protein>
    <submittedName>
        <fullName evidence="9">DMT family transporter</fullName>
    </submittedName>
</protein>
<reference evidence="9 10" key="1">
    <citation type="submission" date="2020-05" db="EMBL/GenBank/DDBJ databases">
        <title>Parvularcula mediterraneae sp. nov., isolated from polypropylene straw from shallow seawater of the seashore of Laganas in Zakynthos island, Greece.</title>
        <authorList>
            <person name="Szabo I."/>
            <person name="Al-Omari J."/>
            <person name="Rado J."/>
            <person name="Szerdahelyi G.S."/>
        </authorList>
    </citation>
    <scope>NUCLEOTIDE SEQUENCE [LARGE SCALE GENOMIC DNA]</scope>
    <source>
        <strain evidence="9 10">ZS-1/3</strain>
    </source>
</reference>
<accession>A0A7Y3RPB7</accession>
<evidence type="ECO:0000256" key="1">
    <source>
        <dbReference type="ARBA" id="ARBA00004141"/>
    </source>
</evidence>
<sequence length="335" mass="35201">MARPLPIQKPTRADWFAWGMVALGGGSAPSAINVAIESAPPGVIAFFRVWSAAILLLAYAYGTGRKVASPMDAEGRQVWLYAILAGAAGYAMPFFLFPLAQMQVSSIMAGIVMAFLPVVAVLMAALFAGEPLTKRSTLGVFTATGGVLVLIGPAILGGMTASFIGILLLLVAVFGYAVMGVIMRRAPEFPVRGFATMMMLAAGVMITPVLLITSFEGISVRSWAAILFLGIVPTGINAILIVSTVRRAGAGFMATSAYASPVIAVFFGVLFFSEALFAYQVIGLLTIFAGIALTQQSGPKGQKKSWPRIVVAAFPRRTTRPDDSSQSASPPRDEA</sequence>
<keyword evidence="10" id="KW-1185">Reference proteome</keyword>
<evidence type="ECO:0000256" key="6">
    <source>
        <dbReference type="SAM" id="MobiDB-lite"/>
    </source>
</evidence>
<evidence type="ECO:0000256" key="4">
    <source>
        <dbReference type="ARBA" id="ARBA00022989"/>
    </source>
</evidence>
<evidence type="ECO:0000313" key="9">
    <source>
        <dbReference type="EMBL" id="NNU17310.1"/>
    </source>
</evidence>
<evidence type="ECO:0000256" key="3">
    <source>
        <dbReference type="ARBA" id="ARBA00022692"/>
    </source>
</evidence>